<dbReference type="SUPFAM" id="SSF46785">
    <property type="entry name" value="Winged helix' DNA-binding domain"/>
    <property type="match status" value="1"/>
</dbReference>
<dbReference type="InterPro" id="IPR036390">
    <property type="entry name" value="WH_DNA-bd_sf"/>
</dbReference>
<dbReference type="PANTHER" id="PTHR34293">
    <property type="entry name" value="HTH-TYPE TRANSCRIPTIONAL REGULATOR TRMBL2"/>
    <property type="match status" value="1"/>
</dbReference>
<feature type="domain" description="HTH luxR-type" evidence="1">
    <location>
        <begin position="256"/>
        <end position="321"/>
    </location>
</feature>
<dbReference type="SUPFAM" id="SSF56024">
    <property type="entry name" value="Phospholipase D/nuclease"/>
    <property type="match status" value="1"/>
</dbReference>
<dbReference type="InterPro" id="IPR051797">
    <property type="entry name" value="TrmB-like"/>
</dbReference>
<sequence length="323" mass="35561">MLDGVGLDEVEERVYRALLRHPSLSVRDLAAAVDLPVRAARRSVDALVAAGLATVTEGPPALYAPVDPRIGIPVLVRARQSELERTTAAIATYAAEYMERMLRAEPQRLVEVLDGPSIISERLDTLLRTAEEEVIAFEEPPYVTDVPRSETETEEVLLARGVRVRAVYSAAVLDLPERVDAIRRLSALGEQARVVAHVPLKMMLIDRRVAVVPLTAREESTRTTAVLVWQSRLCDALVELFEATWSQASPVFEPEGSAAPRDLDPLDVEVLRLLAAGLKDETVARHLGLSERTVRRRVADLMTRLGATSRFAAGVQSARRGWI</sequence>
<gene>
    <name evidence="2" type="ORF">FB391_0726</name>
</gene>
<reference evidence="2 3" key="1">
    <citation type="submission" date="2019-06" db="EMBL/GenBank/DDBJ databases">
        <title>Sequencing the genomes of 1000 actinobacteria strains.</title>
        <authorList>
            <person name="Klenk H.-P."/>
        </authorList>
    </citation>
    <scope>NUCLEOTIDE SEQUENCE [LARGE SCALE GENOMIC DNA]</scope>
    <source>
        <strain evidence="2 3">DSM 105492</strain>
    </source>
</reference>
<keyword evidence="3" id="KW-1185">Reference proteome</keyword>
<dbReference type="EMBL" id="VFPE01000001">
    <property type="protein sequence ID" value="TQM34438.1"/>
    <property type="molecule type" value="Genomic_DNA"/>
</dbReference>
<accession>A0A543FKP3</accession>
<dbReference type="PANTHER" id="PTHR34293:SF1">
    <property type="entry name" value="HTH-TYPE TRANSCRIPTIONAL REGULATOR TRMBL2"/>
    <property type="match status" value="1"/>
</dbReference>
<dbReference type="PRINTS" id="PR00038">
    <property type="entry name" value="HTHLUXR"/>
</dbReference>
<evidence type="ECO:0000313" key="2">
    <source>
        <dbReference type="EMBL" id="TQM34438.1"/>
    </source>
</evidence>
<evidence type="ECO:0000259" key="1">
    <source>
        <dbReference type="PROSITE" id="PS50043"/>
    </source>
</evidence>
<dbReference type="InterPro" id="IPR000792">
    <property type="entry name" value="Tscrpt_reg_LuxR_C"/>
</dbReference>
<dbReference type="Gene3D" id="3.30.870.10">
    <property type="entry name" value="Endonuclease Chain A"/>
    <property type="match status" value="1"/>
</dbReference>
<protein>
    <submittedName>
        <fullName evidence="2">Sugar-specific transcriptional regulator TrmB</fullName>
    </submittedName>
</protein>
<dbReference type="SUPFAM" id="SSF46894">
    <property type="entry name" value="C-terminal effector domain of the bipartite response regulators"/>
    <property type="match status" value="1"/>
</dbReference>
<dbReference type="InterPro" id="IPR002831">
    <property type="entry name" value="Tscrpt_reg_TrmB_N"/>
</dbReference>
<dbReference type="GO" id="GO:0003677">
    <property type="term" value="F:DNA binding"/>
    <property type="evidence" value="ECO:0007669"/>
    <property type="project" value="InterPro"/>
</dbReference>
<dbReference type="InterPro" id="IPR016032">
    <property type="entry name" value="Sig_transdc_resp-reg_C-effctor"/>
</dbReference>
<dbReference type="Pfam" id="PF00196">
    <property type="entry name" value="GerE"/>
    <property type="match status" value="1"/>
</dbReference>
<dbReference type="GO" id="GO:0006355">
    <property type="term" value="P:regulation of DNA-templated transcription"/>
    <property type="evidence" value="ECO:0007669"/>
    <property type="project" value="InterPro"/>
</dbReference>
<dbReference type="SMART" id="SM00421">
    <property type="entry name" value="HTH_LUXR"/>
    <property type="match status" value="1"/>
</dbReference>
<dbReference type="AlphaFoldDB" id="A0A543FKP3"/>
<comment type="caution">
    <text evidence="2">The sequence shown here is derived from an EMBL/GenBank/DDBJ whole genome shotgun (WGS) entry which is preliminary data.</text>
</comment>
<dbReference type="InterPro" id="IPR036388">
    <property type="entry name" value="WH-like_DNA-bd_sf"/>
</dbReference>
<organism evidence="2 3">
    <name type="scientific">Microbacterium kyungheense</name>
    <dbReference type="NCBI Taxonomy" id="1263636"/>
    <lineage>
        <taxon>Bacteria</taxon>
        <taxon>Bacillati</taxon>
        <taxon>Actinomycetota</taxon>
        <taxon>Actinomycetes</taxon>
        <taxon>Micrococcales</taxon>
        <taxon>Microbacteriaceae</taxon>
        <taxon>Microbacterium</taxon>
    </lineage>
</organism>
<evidence type="ECO:0000313" key="3">
    <source>
        <dbReference type="Proteomes" id="UP000320235"/>
    </source>
</evidence>
<dbReference type="Proteomes" id="UP000320235">
    <property type="component" value="Unassembled WGS sequence"/>
</dbReference>
<dbReference type="PROSITE" id="PS50043">
    <property type="entry name" value="HTH_LUXR_2"/>
    <property type="match status" value="1"/>
</dbReference>
<dbReference type="Pfam" id="PF01978">
    <property type="entry name" value="TrmB"/>
    <property type="match status" value="1"/>
</dbReference>
<proteinExistence type="predicted"/>
<name>A0A543FKP3_9MICO</name>
<dbReference type="Gene3D" id="1.10.10.10">
    <property type="entry name" value="Winged helix-like DNA-binding domain superfamily/Winged helix DNA-binding domain"/>
    <property type="match status" value="2"/>
</dbReference>